<keyword evidence="3" id="KW-1185">Reference proteome</keyword>
<organism evidence="2 3">
    <name type="scientific">Pseudocercospora eumusae</name>
    <dbReference type="NCBI Taxonomy" id="321146"/>
    <lineage>
        <taxon>Eukaryota</taxon>
        <taxon>Fungi</taxon>
        <taxon>Dikarya</taxon>
        <taxon>Ascomycota</taxon>
        <taxon>Pezizomycotina</taxon>
        <taxon>Dothideomycetes</taxon>
        <taxon>Dothideomycetidae</taxon>
        <taxon>Mycosphaerellales</taxon>
        <taxon>Mycosphaerellaceae</taxon>
        <taxon>Pseudocercospora</taxon>
    </lineage>
</organism>
<comment type="caution">
    <text evidence="2">The sequence shown here is derived from an EMBL/GenBank/DDBJ whole genome shotgun (WGS) entry which is preliminary data.</text>
</comment>
<name>A0A139HCJ1_9PEZI</name>
<feature type="compositionally biased region" description="Polar residues" evidence="1">
    <location>
        <begin position="76"/>
        <end position="85"/>
    </location>
</feature>
<evidence type="ECO:0000313" key="3">
    <source>
        <dbReference type="Proteomes" id="UP000070133"/>
    </source>
</evidence>
<dbReference type="AlphaFoldDB" id="A0A139HCJ1"/>
<proteinExistence type="predicted"/>
<evidence type="ECO:0000313" key="2">
    <source>
        <dbReference type="EMBL" id="KXT00132.1"/>
    </source>
</evidence>
<reference evidence="2 3" key="1">
    <citation type="submission" date="2015-07" db="EMBL/GenBank/DDBJ databases">
        <title>Comparative genomics of the Sigatoka disease complex on banana suggests a link between parallel evolutionary changes in Pseudocercospora fijiensis and Pseudocercospora eumusae and increased virulence on the banana host.</title>
        <authorList>
            <person name="Chang T.-C."/>
            <person name="Salvucci A."/>
            <person name="Crous P.W."/>
            <person name="Stergiopoulos I."/>
        </authorList>
    </citation>
    <scope>NUCLEOTIDE SEQUENCE [LARGE SCALE GENOMIC DNA]</scope>
    <source>
        <strain evidence="2 3">CBS 114824</strain>
    </source>
</reference>
<sequence length="85" mass="9659">MSHSGSPPRYSEATKDRPAVEVLEKRPEELEKQSKLSQIKAIFKERSSNSNGNGFRSIVSGEAHNRYHPMQKLAESHSSQMRFQS</sequence>
<protein>
    <submittedName>
        <fullName evidence="2">Uncharacterized protein</fullName>
    </submittedName>
</protein>
<feature type="region of interest" description="Disordered" evidence="1">
    <location>
        <begin position="1"/>
        <end position="20"/>
    </location>
</feature>
<dbReference type="EMBL" id="LFZN01000079">
    <property type="protein sequence ID" value="KXT00132.1"/>
    <property type="molecule type" value="Genomic_DNA"/>
</dbReference>
<accession>A0A139HCJ1</accession>
<gene>
    <name evidence="2" type="ORF">AC578_3311</name>
</gene>
<feature type="region of interest" description="Disordered" evidence="1">
    <location>
        <begin position="47"/>
        <end position="85"/>
    </location>
</feature>
<dbReference type="Proteomes" id="UP000070133">
    <property type="component" value="Unassembled WGS sequence"/>
</dbReference>
<evidence type="ECO:0000256" key="1">
    <source>
        <dbReference type="SAM" id="MobiDB-lite"/>
    </source>
</evidence>